<dbReference type="Gene3D" id="3.40.50.720">
    <property type="entry name" value="NAD(P)-binding Rossmann-like Domain"/>
    <property type="match status" value="1"/>
</dbReference>
<sequence>MRKNILITGMHGYIGNALKNKLTEQGHRVNQINVRNQLWKSTSFKDYDVLIHTAALVHNSTPEARLSDYMQVNMLLTKQLAQKAKDEGIKQFIFMSTMAVYGKEGNVGRTDEISTQTPIKPTTNYGISKMFAEQALLEMVSNTFKVSIVRPPMIYGPNCPGNFQRLMKLSQLLPIIPDIKNQRSALYIKHLTAFIDQLISLEVTGVYHPQDSFYFDTSAVMHEIRHQAHRKTIMVTMPSMLNRYFNKLSIFRKLFGNLTYSKTLYENNNALEVIPGKMSLVIADIMDETTTKDKA</sequence>
<dbReference type="Proteomes" id="UP000236509">
    <property type="component" value="Unassembled WGS sequence"/>
</dbReference>
<name>A0A7U7JS35_9STAP</name>
<organism evidence="3 4">
    <name type="scientific">Staphylococcus argenteus</name>
    <dbReference type="NCBI Taxonomy" id="985002"/>
    <lineage>
        <taxon>Bacteria</taxon>
        <taxon>Bacillati</taxon>
        <taxon>Bacillota</taxon>
        <taxon>Bacilli</taxon>
        <taxon>Bacillales</taxon>
        <taxon>Staphylococcaceae</taxon>
        <taxon>Staphylococcus</taxon>
    </lineage>
</organism>
<reference evidence="3 4" key="1">
    <citation type="submission" date="2015-04" db="EMBL/GenBank/DDBJ databases">
        <authorList>
            <person name="Cao L."/>
            <person name="Gao C.H."/>
        </authorList>
    </citation>
    <scope>NUCLEOTIDE SEQUENCE [LARGE SCALE GENOMIC DNA]</scope>
    <source>
        <strain evidence="3 4">SH3</strain>
    </source>
</reference>
<accession>A0A7U7JS35</accession>
<dbReference type="InterPro" id="IPR001509">
    <property type="entry name" value="Epimerase_deHydtase"/>
</dbReference>
<evidence type="ECO:0000313" key="3">
    <source>
        <dbReference type="EMBL" id="CRI20095.1"/>
    </source>
</evidence>
<evidence type="ECO:0000259" key="2">
    <source>
        <dbReference type="Pfam" id="PF01370"/>
    </source>
</evidence>
<dbReference type="SUPFAM" id="SSF51735">
    <property type="entry name" value="NAD(P)-binding Rossmann-fold domains"/>
    <property type="match status" value="1"/>
</dbReference>
<dbReference type="EMBL" id="CVOU01000015">
    <property type="protein sequence ID" value="CRI20095.1"/>
    <property type="molecule type" value="Genomic_DNA"/>
</dbReference>
<evidence type="ECO:0000313" key="4">
    <source>
        <dbReference type="Proteomes" id="UP000236509"/>
    </source>
</evidence>
<dbReference type="KEGG" id="suh:SAMSHR1132_01360"/>
<evidence type="ECO:0000256" key="1">
    <source>
        <dbReference type="ARBA" id="ARBA00007637"/>
    </source>
</evidence>
<dbReference type="Pfam" id="PF01370">
    <property type="entry name" value="Epimerase"/>
    <property type="match status" value="1"/>
</dbReference>
<dbReference type="GeneID" id="66838469"/>
<dbReference type="PANTHER" id="PTHR43000">
    <property type="entry name" value="DTDP-D-GLUCOSE 4,6-DEHYDRATASE-RELATED"/>
    <property type="match status" value="1"/>
</dbReference>
<dbReference type="AlphaFoldDB" id="A0A7U7JS35"/>
<dbReference type="InterPro" id="IPR036291">
    <property type="entry name" value="NAD(P)-bd_dom_sf"/>
</dbReference>
<protein>
    <submittedName>
        <fullName evidence="3">Capsular polysaccharide synthesis enzyme</fullName>
    </submittedName>
</protein>
<proteinExistence type="inferred from homology"/>
<feature type="domain" description="NAD-dependent epimerase/dehydratase" evidence="2">
    <location>
        <begin position="5"/>
        <end position="164"/>
    </location>
</feature>
<comment type="caution">
    <text evidence="3">The sequence shown here is derived from an EMBL/GenBank/DDBJ whole genome shotgun (WGS) entry which is preliminary data.</text>
</comment>
<keyword evidence="4" id="KW-1185">Reference proteome</keyword>
<dbReference type="RefSeq" id="WP_001230667.1">
    <property type="nucleotide sequence ID" value="NC_016941.1"/>
</dbReference>
<gene>
    <name evidence="3" type="ORF">BN1326_30026</name>
</gene>
<comment type="similarity">
    <text evidence="1">Belongs to the NAD(P)-dependent epimerase/dehydratase family.</text>
</comment>